<sequence>MASLRLDVVNNQNNLVKSWKGEIDKDGKTRIIESYLNNGKPINEELSTRERLEELLFRCFNFTSKLCNYDELVGENSENLFCKKLRGSESVNDHHCAGSVQYNVKNEYLFLYLEIMFWNKYKVVYNHTLQNKEIDVRRSSGVVEKAFIGDYGLRWSNRKNEFLVKVLFEDKTLEKHITLLQVKELNPELEIKPIIDDIEDLPDWVNEIYSEWKQFIKENFKY</sequence>
<dbReference type="EMBL" id="MN740276">
    <property type="protein sequence ID" value="QHT97423.1"/>
    <property type="molecule type" value="Genomic_DNA"/>
</dbReference>
<organism evidence="1">
    <name type="scientific">viral metagenome</name>
    <dbReference type="NCBI Taxonomy" id="1070528"/>
    <lineage>
        <taxon>unclassified sequences</taxon>
        <taxon>metagenomes</taxon>
        <taxon>organismal metagenomes</taxon>
    </lineage>
</organism>
<accession>A0A6C0J195</accession>
<evidence type="ECO:0000313" key="1">
    <source>
        <dbReference type="EMBL" id="QHT97423.1"/>
    </source>
</evidence>
<protein>
    <submittedName>
        <fullName evidence="1">Uncharacterized protein</fullName>
    </submittedName>
</protein>
<name>A0A6C0J195_9ZZZZ</name>
<dbReference type="AlphaFoldDB" id="A0A6C0J195"/>
<proteinExistence type="predicted"/>
<reference evidence="1" key="1">
    <citation type="journal article" date="2020" name="Nature">
        <title>Giant virus diversity and host interactions through global metagenomics.</title>
        <authorList>
            <person name="Schulz F."/>
            <person name="Roux S."/>
            <person name="Paez-Espino D."/>
            <person name="Jungbluth S."/>
            <person name="Walsh D.A."/>
            <person name="Denef V.J."/>
            <person name="McMahon K.D."/>
            <person name="Konstantinidis K.T."/>
            <person name="Eloe-Fadrosh E.A."/>
            <person name="Kyrpides N.C."/>
            <person name="Woyke T."/>
        </authorList>
    </citation>
    <scope>NUCLEOTIDE SEQUENCE</scope>
    <source>
        <strain evidence="1">GVMAG-M-3300025138-11</strain>
    </source>
</reference>